<protein>
    <submittedName>
        <fullName evidence="10">Oxygen evolving enhancer protein 3</fullName>
    </submittedName>
</protein>
<dbReference type="Pfam" id="PF05757">
    <property type="entry name" value="PsbQ"/>
    <property type="match status" value="1"/>
</dbReference>
<evidence type="ECO:0000256" key="7">
    <source>
        <dbReference type="ARBA" id="ARBA00023136"/>
    </source>
</evidence>
<dbReference type="Gene3D" id="1.20.120.290">
    <property type="entry name" value="Oxygen-evolving enhancer protein 3 (PsbQ), four-helix up-down bundle"/>
    <property type="match status" value="1"/>
</dbReference>
<keyword evidence="6" id="KW-0793">Thylakoid</keyword>
<dbReference type="GO" id="GO:0009535">
    <property type="term" value="C:chloroplast thylakoid membrane"/>
    <property type="evidence" value="ECO:0007669"/>
    <property type="project" value="UniProtKB-SubCell"/>
</dbReference>
<dbReference type="GO" id="GO:0005509">
    <property type="term" value="F:calcium ion binding"/>
    <property type="evidence" value="ECO:0007669"/>
    <property type="project" value="InterPro"/>
</dbReference>
<dbReference type="InterPro" id="IPR023222">
    <property type="entry name" value="PsbQ-like_dom_sf"/>
</dbReference>
<dbReference type="PANTHER" id="PTHR33399:SF3">
    <property type="entry name" value="OXYGEN-EVOLVING ENHANCER PROTEIN 3-1, CHLOROPLASTIC"/>
    <property type="match status" value="1"/>
</dbReference>
<name>A0A7S5CEB7_MESVI</name>
<keyword evidence="3" id="KW-0602">Photosynthesis</keyword>
<accession>A0A7S5CEB7</accession>
<dbReference type="GO" id="GO:0019898">
    <property type="term" value="C:extrinsic component of membrane"/>
    <property type="evidence" value="ECO:0007669"/>
    <property type="project" value="InterPro"/>
</dbReference>
<dbReference type="GO" id="GO:0009767">
    <property type="term" value="P:photosynthetic electron transport chain"/>
    <property type="evidence" value="ECO:0007669"/>
    <property type="project" value="TreeGrafter"/>
</dbReference>
<keyword evidence="8" id="KW-0604">Photosystem II</keyword>
<dbReference type="GO" id="GO:0009654">
    <property type="term" value="C:photosystem II oxygen evolving complex"/>
    <property type="evidence" value="ECO:0007669"/>
    <property type="project" value="InterPro"/>
</dbReference>
<evidence type="ECO:0000256" key="4">
    <source>
        <dbReference type="ARBA" id="ARBA00022640"/>
    </source>
</evidence>
<gene>
    <name evidence="10" type="primary">PSBQ</name>
</gene>
<evidence type="ECO:0000256" key="1">
    <source>
        <dbReference type="ARBA" id="ARBA00004334"/>
    </source>
</evidence>
<dbReference type="PANTHER" id="PTHR33399">
    <property type="entry name" value="OXYGEN-EVOLVING ENHANCER PROTEIN 3-1, CHLOROPLASTIC"/>
    <property type="match status" value="1"/>
</dbReference>
<keyword evidence="7" id="KW-0472">Membrane</keyword>
<comment type="similarity">
    <text evidence="9">Belongs to the PsbQ family.</text>
</comment>
<reference evidence="10" key="1">
    <citation type="journal article" date="2021" name="Plant Cell">
        <title>Unique peripheral antennas in the photosystems of the streptophyte alga Mesostigma viride.</title>
        <authorList>
            <person name="Aso M."/>
            <person name="Matsumae R."/>
            <person name="Tanaka A."/>
            <person name="Tanaka R."/>
            <person name="Takabayashi A."/>
        </authorList>
    </citation>
    <scope>NUCLEOTIDE SEQUENCE</scope>
    <source>
        <tissue evidence="10">Whole cell</tissue>
    </source>
</reference>
<evidence type="ECO:0000256" key="9">
    <source>
        <dbReference type="ARBA" id="ARBA00035649"/>
    </source>
</evidence>
<comment type="subcellular location">
    <subcellularLocation>
        <location evidence="1">Plastid</location>
        <location evidence="1">Chloroplast thylakoid membrane</location>
    </subcellularLocation>
</comment>
<dbReference type="AlphaFoldDB" id="A0A7S5CEB7"/>
<proteinExistence type="evidence at transcript level"/>
<evidence type="ECO:0000256" key="6">
    <source>
        <dbReference type="ARBA" id="ARBA00023078"/>
    </source>
</evidence>
<dbReference type="InterPro" id="IPR008797">
    <property type="entry name" value="PSII_PsbQ"/>
</dbReference>
<keyword evidence="5" id="KW-0809">Transit peptide</keyword>
<keyword evidence="4" id="KW-0934">Plastid</keyword>
<evidence type="ECO:0000256" key="5">
    <source>
        <dbReference type="ARBA" id="ARBA00022946"/>
    </source>
</evidence>
<evidence type="ECO:0000256" key="8">
    <source>
        <dbReference type="ARBA" id="ARBA00023276"/>
    </source>
</evidence>
<dbReference type="SUPFAM" id="SSF101112">
    <property type="entry name" value="Oxygen-evolving enhancer protein 3"/>
    <property type="match status" value="1"/>
</dbReference>
<dbReference type="InterPro" id="IPR054099">
    <property type="entry name" value="PSII_PsbQ_pln"/>
</dbReference>
<organism evidence="10">
    <name type="scientific">Mesostigma viride</name>
    <name type="common">Green alga</name>
    <dbReference type="NCBI Taxonomy" id="41882"/>
    <lineage>
        <taxon>Eukaryota</taxon>
        <taxon>Viridiplantae</taxon>
        <taxon>Streptophyta</taxon>
        <taxon>Mesostigmatophyceae</taxon>
        <taxon>Mesostigmatales</taxon>
        <taxon>Mesostigmataceae</taxon>
        <taxon>Mesostigma</taxon>
    </lineage>
</organism>
<evidence type="ECO:0000313" key="10">
    <source>
        <dbReference type="EMBL" id="LAC45512.1"/>
    </source>
</evidence>
<evidence type="ECO:0000256" key="3">
    <source>
        <dbReference type="ARBA" id="ARBA00022531"/>
    </source>
</evidence>
<sequence length="209" mass="21809">MASAVLAPSTFLGAAVTARVQPKAQSSKAFVVKASADEKATRRSLLGLVALTAAASASKAFAAEKIAIGGPPPPIGGLPGTKSSDEARNTDISQYVRNAYQNLSVADTKKRLKNSAAEIADAKGAIDRKSWWEVQSTLRTEMGYVRVDVRKLAATLPAGQKKAIEAEANAVYKQIEALDLATRKRDQAAAAAKYQAASAALSALVAKLV</sequence>
<keyword evidence="2" id="KW-0150">Chloroplast</keyword>
<dbReference type="EMBL" id="ICQU01000027">
    <property type="protein sequence ID" value="LAC45512.1"/>
    <property type="molecule type" value="mRNA"/>
</dbReference>
<evidence type="ECO:0000256" key="2">
    <source>
        <dbReference type="ARBA" id="ARBA00022528"/>
    </source>
</evidence>